<dbReference type="Pfam" id="PF13448">
    <property type="entry name" value="DUF4114"/>
    <property type="match status" value="1"/>
</dbReference>
<keyword evidence="3" id="KW-1185">Reference proteome</keyword>
<comment type="caution">
    <text evidence="2">The sequence shown here is derived from an EMBL/GenBank/DDBJ whole genome shotgun (WGS) entry which is preliminary data.</text>
</comment>
<dbReference type="InterPro" id="IPR010221">
    <property type="entry name" value="VCBS_dom"/>
</dbReference>
<dbReference type="InterPro" id="IPR025193">
    <property type="entry name" value="DUF4114"/>
</dbReference>
<dbReference type="PROSITE" id="PS50268">
    <property type="entry name" value="CADHERIN_2"/>
    <property type="match status" value="1"/>
</dbReference>
<evidence type="ECO:0000259" key="1">
    <source>
        <dbReference type="PROSITE" id="PS50268"/>
    </source>
</evidence>
<dbReference type="Proteomes" id="UP000070529">
    <property type="component" value="Unassembled WGS sequence"/>
</dbReference>
<reference evidence="2 3" key="1">
    <citation type="submission" date="2015-11" db="EMBL/GenBank/DDBJ databases">
        <title>Genomic Taxonomy of the Vibrionaceae.</title>
        <authorList>
            <person name="Gomez-Gil B."/>
            <person name="Enciso-Ibarra J."/>
        </authorList>
    </citation>
    <scope>NUCLEOTIDE SEQUENCE [LARGE SCALE GENOMIC DNA]</scope>
    <source>
        <strain evidence="2 3">CAIM 912</strain>
    </source>
</reference>
<name>A0A135IDQ7_9GAMM</name>
<dbReference type="GO" id="GO:0007156">
    <property type="term" value="P:homophilic cell adhesion via plasma membrane adhesion molecules"/>
    <property type="evidence" value="ECO:0007669"/>
    <property type="project" value="InterPro"/>
</dbReference>
<feature type="domain" description="Cadherin" evidence="1">
    <location>
        <begin position="347"/>
        <end position="482"/>
    </location>
</feature>
<protein>
    <recommendedName>
        <fullName evidence="1">Cadherin domain-containing protein</fullName>
    </recommendedName>
</protein>
<dbReference type="GO" id="GO:0005509">
    <property type="term" value="F:calcium ion binding"/>
    <property type="evidence" value="ECO:0007669"/>
    <property type="project" value="InterPro"/>
</dbReference>
<dbReference type="InterPro" id="IPR013783">
    <property type="entry name" value="Ig-like_fold"/>
</dbReference>
<dbReference type="OrthoDB" id="5918572at2"/>
<dbReference type="NCBIfam" id="TIGR01965">
    <property type="entry name" value="VCBS_repeat"/>
    <property type="match status" value="4"/>
</dbReference>
<accession>A0A135IDQ7</accession>
<dbReference type="InterPro" id="IPR002126">
    <property type="entry name" value="Cadherin-like_dom"/>
</dbReference>
<dbReference type="Pfam" id="PF17803">
    <property type="entry name" value="Cadherin_4"/>
    <property type="match status" value="1"/>
</dbReference>
<dbReference type="Gene3D" id="2.60.40.10">
    <property type="entry name" value="Immunoglobulins"/>
    <property type="match status" value="3"/>
</dbReference>
<dbReference type="AlphaFoldDB" id="A0A135IDQ7"/>
<dbReference type="STRING" id="294935.ATN88_24925"/>
<dbReference type="GO" id="GO:0016020">
    <property type="term" value="C:membrane"/>
    <property type="evidence" value="ECO:0007669"/>
    <property type="project" value="InterPro"/>
</dbReference>
<evidence type="ECO:0000313" key="3">
    <source>
        <dbReference type="Proteomes" id="UP000070529"/>
    </source>
</evidence>
<dbReference type="RefSeq" id="WP_067409680.1">
    <property type="nucleotide sequence ID" value="NZ_LNTY01000002.1"/>
</dbReference>
<sequence length="702" mass="73944">MTITDPDSNQTPTFTTGDIGGSYGSLSIAANGAWTYTVDSDSVQSLAEAEVVVDEITVTASDGTEQVISITITGTDDDAVISGTTSGSVTEGDAGDVITTSGTLSISDDDSTSTFTNTNQTGDYGSFSMVDGEWTYTLDNSKADSLNADQRVTDTFTVTASDGTEQEIVINITGSDDAAVLSGDTSSTISNFTSNTITSTLSRDSNGTWDVSDGDSMYLNISNVQTSAAYSNSVGYYVLDGSGNVVRAAILFDNAHSTNGTSININTAGGEKVGLFMIPDGDSQGFNNGTVNLTFTGNGVTATQGGASSTAFVSESSKNGSGFDYEQNSGSSSRWEDILGGGDRDYNDVTFTVSASQQSTQPVTASGSISVSDVDAADNPTLPNTTVQGEYGTLVLTNGNWTYTFDEDKKAQIDDETLETIVITDSEGGRHEIVIALEGTDDAPVVTGVFTGAVTEANSDEVVTVSGNISITDVDDADAPTFADTSMNGTYGSLELQDGVWTYTLDPEKSDVLTNTDHVQEVFTLTASDGTTQNINITVSGTNDNPFVVGTNAATIVAPEHATTDYVDIGNIFWLNDGFSFPSGNLMYLNQEPTTFNFHKSAETVRIYDGDSVFHGDDRYNEVSDDSTQQVEVNGTMRNVNFDYTTDYRDSQATSIASVWQISTSTAMVVMTETPTSKATLLFSCLDLKSQPVHSSVGYQAL</sequence>
<evidence type="ECO:0000313" key="2">
    <source>
        <dbReference type="EMBL" id="KXF83597.1"/>
    </source>
</evidence>
<proteinExistence type="predicted"/>
<organism evidence="2 3">
    <name type="scientific">Enterovibrio coralii</name>
    <dbReference type="NCBI Taxonomy" id="294935"/>
    <lineage>
        <taxon>Bacteria</taxon>
        <taxon>Pseudomonadati</taxon>
        <taxon>Pseudomonadota</taxon>
        <taxon>Gammaproteobacteria</taxon>
        <taxon>Vibrionales</taxon>
        <taxon>Vibrionaceae</taxon>
        <taxon>Enterovibrio</taxon>
    </lineage>
</organism>
<gene>
    <name evidence="2" type="ORF">ATN88_24925</name>
</gene>
<dbReference type="InterPro" id="IPR040853">
    <property type="entry name" value="RapA2_cadherin-like"/>
</dbReference>
<dbReference type="EMBL" id="LNTY01000002">
    <property type="protein sequence ID" value="KXF83597.1"/>
    <property type="molecule type" value="Genomic_DNA"/>
</dbReference>